<sequence>MQSSPVMQAMAQAVVAADDRAISSVSLLAPLSHGPARLLVTWAGLDCPTRITGMIEGADITVIAWSKHPDHITQLPPLTAPETAILEAAWAWGAWDIVRTCHGPGYNGALPEEWDAFAPDLRAQGWVVWTFRPMMGGPEVRLAAHRRDKRTGKADITLHPVSMGRHEAMPDVRPPPIRPGTQHIITLGTEAARRARGRVPPATARQISLIGHLRKEAGDDTQADPRRMTIREASAEIERLTGKSAPRKAPQMTVSQHRTIIQLMQARRIRQIDHREAPQGDPFFWRISYAEAQRWIAYLQGR</sequence>
<reference evidence="1 2" key="1">
    <citation type="submission" date="2018-12" db="EMBL/GenBank/DDBJ databases">
        <authorList>
            <person name="Criscuolo A."/>
        </authorList>
    </citation>
    <scope>NUCLEOTIDE SEQUENCE [LARGE SCALE GENOMIC DNA]</scope>
    <source>
        <strain evidence="1">ACIP1116241</strain>
    </source>
</reference>
<dbReference type="AlphaFoldDB" id="A0A3S4ES37"/>
<evidence type="ECO:0000313" key="2">
    <source>
        <dbReference type="Proteomes" id="UP000270743"/>
    </source>
</evidence>
<name>A0A3S4ES37_9RHOB</name>
<keyword evidence="2" id="KW-1185">Reference proteome</keyword>
<proteinExistence type="predicted"/>
<organism evidence="1 2">
    <name type="scientific">Paracoccus haematequi</name>
    <dbReference type="NCBI Taxonomy" id="2491866"/>
    <lineage>
        <taxon>Bacteria</taxon>
        <taxon>Pseudomonadati</taxon>
        <taxon>Pseudomonadota</taxon>
        <taxon>Alphaproteobacteria</taxon>
        <taxon>Rhodobacterales</taxon>
        <taxon>Paracoccaceae</taxon>
        <taxon>Paracoccus</taxon>
    </lineage>
</organism>
<dbReference type="EMBL" id="UZWE01000030">
    <property type="protein sequence ID" value="VDS08844.1"/>
    <property type="molecule type" value="Genomic_DNA"/>
</dbReference>
<dbReference type="Proteomes" id="UP000270743">
    <property type="component" value="Unassembled WGS sequence"/>
</dbReference>
<evidence type="ECO:0000313" key="1">
    <source>
        <dbReference type="EMBL" id="VDS08844.1"/>
    </source>
</evidence>
<protein>
    <submittedName>
        <fullName evidence="1">Uncharacterized protein</fullName>
    </submittedName>
</protein>
<gene>
    <name evidence="1" type="ORF">PARHAE_02029</name>
</gene>
<accession>A0A3S4ES37</accession>